<dbReference type="PATRIC" id="fig|1560234.3.peg.275"/>
<dbReference type="Gene3D" id="2.40.10.220">
    <property type="entry name" value="predicted glycosyltransferase like domains"/>
    <property type="match status" value="1"/>
</dbReference>
<organism evidence="2 3">
    <name type="scientific">Halodesulfovibrio spirochaetisodalis</name>
    <dbReference type="NCBI Taxonomy" id="1560234"/>
    <lineage>
        <taxon>Bacteria</taxon>
        <taxon>Pseudomonadati</taxon>
        <taxon>Thermodesulfobacteriota</taxon>
        <taxon>Desulfovibrionia</taxon>
        <taxon>Desulfovibrionales</taxon>
        <taxon>Desulfovibrionaceae</taxon>
        <taxon>Halodesulfovibrio</taxon>
    </lineage>
</organism>
<evidence type="ECO:0000259" key="1">
    <source>
        <dbReference type="Pfam" id="PF07238"/>
    </source>
</evidence>
<reference evidence="2 3" key="1">
    <citation type="submission" date="2015-01" db="EMBL/GenBank/DDBJ databases">
        <title>Desulfovibrio sp. JC271 draft genome sequence.</title>
        <authorList>
            <person name="Shivani Y."/>
            <person name="Subhash Y."/>
            <person name="Sasikala C."/>
            <person name="Ramana C.V."/>
        </authorList>
    </citation>
    <scope>NUCLEOTIDE SEQUENCE [LARGE SCALE GENOMIC DNA]</scope>
    <source>
        <strain evidence="2 3">JC271</strain>
    </source>
</reference>
<dbReference type="GO" id="GO:0035438">
    <property type="term" value="F:cyclic-di-GMP binding"/>
    <property type="evidence" value="ECO:0007669"/>
    <property type="project" value="InterPro"/>
</dbReference>
<dbReference type="InterPro" id="IPR009875">
    <property type="entry name" value="PilZ_domain"/>
</dbReference>
<dbReference type="Proteomes" id="UP000091979">
    <property type="component" value="Unassembled WGS sequence"/>
</dbReference>
<dbReference type="EMBL" id="JXMS01000010">
    <property type="protein sequence ID" value="OBQ52379.1"/>
    <property type="molecule type" value="Genomic_DNA"/>
</dbReference>
<protein>
    <recommendedName>
        <fullName evidence="1">PilZ domain-containing protein</fullName>
    </recommendedName>
</protein>
<feature type="domain" description="PilZ" evidence="1">
    <location>
        <begin position="3"/>
        <end position="98"/>
    </location>
</feature>
<dbReference type="Pfam" id="PF07238">
    <property type="entry name" value="PilZ"/>
    <property type="match status" value="1"/>
</dbReference>
<gene>
    <name evidence="2" type="ORF">SP90_07300</name>
</gene>
<evidence type="ECO:0000313" key="3">
    <source>
        <dbReference type="Proteomes" id="UP000091979"/>
    </source>
</evidence>
<sequence length="112" mass="12356">MQLRNESSYNCFCPVAVRHGDSTKEGMLINISGNGGRILLATSSVTGEAQQFAFMEDQKIMLDITQFGATRSVMIDAVIKRIVTDDGAVTLGVHMSQRGEHRELFSEFMHAC</sequence>
<evidence type="ECO:0000313" key="2">
    <source>
        <dbReference type="EMBL" id="OBQ52379.1"/>
    </source>
</evidence>
<dbReference type="AlphaFoldDB" id="A0A1B7XDZ0"/>
<comment type="caution">
    <text evidence="2">The sequence shown here is derived from an EMBL/GenBank/DDBJ whole genome shotgun (WGS) entry which is preliminary data.</text>
</comment>
<proteinExistence type="predicted"/>
<dbReference type="RefSeq" id="WP_066854098.1">
    <property type="nucleotide sequence ID" value="NZ_JXMS01000010.1"/>
</dbReference>
<dbReference type="OrthoDB" id="5453966at2"/>
<name>A0A1B7XDZ0_9BACT</name>
<keyword evidence="3" id="KW-1185">Reference proteome</keyword>
<accession>A0A1B7XDZ0</accession>